<dbReference type="InterPro" id="IPR010994">
    <property type="entry name" value="RuvA_2-like"/>
</dbReference>
<sequence length="172" mass="19823">MKRRIFFWLEKLKITPGERKTVTSLVILFVILASVNVGLTPSVPFEDEQYHELEQQFKERTAMLKKKEQQLMQRYHPSEKQLVSLQSDTTPADTADAPNEEPNETQSAQEKININTANQQALESLPGIGPAYARRIIVYRKENGKFKTKNELKKIKGIAQKRLDNLKPFVKL</sequence>
<dbReference type="SUPFAM" id="SSF47781">
    <property type="entry name" value="RuvA domain 2-like"/>
    <property type="match status" value="1"/>
</dbReference>
<evidence type="ECO:0000256" key="1">
    <source>
        <dbReference type="SAM" id="MobiDB-lite"/>
    </source>
</evidence>
<dbReference type="InterPro" id="IPR051675">
    <property type="entry name" value="Endo/Exo/Phosphatase_dom_1"/>
</dbReference>
<evidence type="ECO:0000256" key="2">
    <source>
        <dbReference type="SAM" id="Phobius"/>
    </source>
</evidence>
<keyword evidence="2" id="KW-0812">Transmembrane</keyword>
<dbReference type="Gene3D" id="1.10.150.320">
    <property type="entry name" value="Photosystem II 12 kDa extrinsic protein"/>
    <property type="match status" value="1"/>
</dbReference>
<dbReference type="Proteomes" id="UP000324595">
    <property type="component" value="Unassembled WGS sequence"/>
</dbReference>
<dbReference type="PANTHER" id="PTHR21180:SF32">
    <property type="entry name" value="ENDONUCLEASE_EXONUCLEASE_PHOSPHATASE FAMILY DOMAIN-CONTAINING PROTEIN 1"/>
    <property type="match status" value="1"/>
</dbReference>
<proteinExistence type="predicted"/>
<dbReference type="AlphaFoldDB" id="A0A5D3YMJ2"/>
<keyword evidence="4" id="KW-1185">Reference proteome</keyword>
<feature type="compositionally biased region" description="Polar residues" evidence="1">
    <location>
        <begin position="81"/>
        <end position="92"/>
    </location>
</feature>
<dbReference type="Pfam" id="PF12836">
    <property type="entry name" value="HHH_3"/>
    <property type="match status" value="1"/>
</dbReference>
<organism evidence="3 4">
    <name type="scientific">Fodinibius salinus</name>
    <dbReference type="NCBI Taxonomy" id="860790"/>
    <lineage>
        <taxon>Bacteria</taxon>
        <taxon>Pseudomonadati</taxon>
        <taxon>Balneolota</taxon>
        <taxon>Balneolia</taxon>
        <taxon>Balneolales</taxon>
        <taxon>Balneolaceae</taxon>
        <taxon>Fodinibius</taxon>
    </lineage>
</organism>
<reference evidence="3 4" key="1">
    <citation type="submission" date="2019-07" db="EMBL/GenBank/DDBJ databases">
        <title>Genomic Encyclopedia of Archaeal and Bacterial Type Strains, Phase II (KMG-II): from individual species to whole genera.</title>
        <authorList>
            <person name="Goeker M."/>
        </authorList>
    </citation>
    <scope>NUCLEOTIDE SEQUENCE [LARGE SCALE GENOMIC DNA]</scope>
    <source>
        <strain evidence="3 4">DSM 21935</strain>
    </source>
</reference>
<feature type="transmembrane region" description="Helical" evidence="2">
    <location>
        <begin position="21"/>
        <end position="39"/>
    </location>
</feature>
<accession>A0A5D3YMJ2</accession>
<dbReference type="EMBL" id="VNHY01000002">
    <property type="protein sequence ID" value="TYP93917.1"/>
    <property type="molecule type" value="Genomic_DNA"/>
</dbReference>
<gene>
    <name evidence="3" type="ORF">LX73_1633</name>
</gene>
<dbReference type="OrthoDB" id="981124at2"/>
<keyword evidence="2" id="KW-0472">Membrane</keyword>
<dbReference type="PANTHER" id="PTHR21180">
    <property type="entry name" value="ENDONUCLEASE/EXONUCLEASE/PHOSPHATASE FAMILY DOMAIN-CONTAINING PROTEIN 1"/>
    <property type="match status" value="1"/>
</dbReference>
<evidence type="ECO:0000313" key="4">
    <source>
        <dbReference type="Proteomes" id="UP000324595"/>
    </source>
</evidence>
<name>A0A5D3YMJ2_9BACT</name>
<comment type="caution">
    <text evidence="3">The sequence shown here is derived from an EMBL/GenBank/DDBJ whole genome shotgun (WGS) entry which is preliminary data.</text>
</comment>
<keyword evidence="2" id="KW-1133">Transmembrane helix</keyword>
<evidence type="ECO:0000313" key="3">
    <source>
        <dbReference type="EMBL" id="TYP93917.1"/>
    </source>
</evidence>
<protein>
    <submittedName>
        <fullName evidence="3">ComEA protein</fullName>
    </submittedName>
</protein>
<feature type="region of interest" description="Disordered" evidence="1">
    <location>
        <begin position="77"/>
        <end position="108"/>
    </location>
</feature>
<dbReference type="RefSeq" id="WP_148898956.1">
    <property type="nucleotide sequence ID" value="NZ_VNHY01000002.1"/>
</dbReference>